<evidence type="ECO:0000256" key="6">
    <source>
        <dbReference type="ARBA" id="ARBA00023316"/>
    </source>
</evidence>
<evidence type="ECO:0000256" key="5">
    <source>
        <dbReference type="ARBA" id="ARBA00023239"/>
    </source>
</evidence>
<dbReference type="GO" id="GO:0016829">
    <property type="term" value="F:lyase activity"/>
    <property type="evidence" value="ECO:0007669"/>
    <property type="project" value="UniProtKB-KW"/>
</dbReference>
<evidence type="ECO:0000313" key="8">
    <source>
        <dbReference type="EMBL" id="PIW96703.1"/>
    </source>
</evidence>
<keyword evidence="2 7" id="KW-0812">Transmembrane</keyword>
<dbReference type="InterPro" id="IPR003770">
    <property type="entry name" value="MLTG-like"/>
</dbReference>
<dbReference type="NCBIfam" id="TIGR00247">
    <property type="entry name" value="endolytic transglycosylase MltG"/>
    <property type="match status" value="1"/>
</dbReference>
<dbReference type="Proteomes" id="UP000230837">
    <property type="component" value="Unassembled WGS sequence"/>
</dbReference>
<evidence type="ECO:0000313" key="9">
    <source>
        <dbReference type="Proteomes" id="UP000230837"/>
    </source>
</evidence>
<accession>A0A2M7IMZ0</accession>
<evidence type="ECO:0000256" key="7">
    <source>
        <dbReference type="SAM" id="Phobius"/>
    </source>
</evidence>
<evidence type="ECO:0000256" key="2">
    <source>
        <dbReference type="ARBA" id="ARBA00022692"/>
    </source>
</evidence>
<keyword evidence="5" id="KW-0456">Lyase</keyword>
<dbReference type="PANTHER" id="PTHR30518:SF2">
    <property type="entry name" value="ENDOLYTIC MUREIN TRANSGLYCOSYLASE"/>
    <property type="match status" value="1"/>
</dbReference>
<dbReference type="AlphaFoldDB" id="A0A2M7IMZ0"/>
<organism evidence="8 9">
    <name type="scientific">Candidatus Kaiserbacteria bacterium CG_4_8_14_3_um_filter_38_9</name>
    <dbReference type="NCBI Taxonomy" id="1974599"/>
    <lineage>
        <taxon>Bacteria</taxon>
        <taxon>Candidatus Kaiseribacteriota</taxon>
    </lineage>
</organism>
<keyword evidence="1" id="KW-1003">Cell membrane</keyword>
<dbReference type="GO" id="GO:0071555">
    <property type="term" value="P:cell wall organization"/>
    <property type="evidence" value="ECO:0007669"/>
    <property type="project" value="UniProtKB-KW"/>
</dbReference>
<proteinExistence type="predicted"/>
<reference evidence="9" key="1">
    <citation type="submission" date="2017-09" db="EMBL/GenBank/DDBJ databases">
        <title>Depth-based differentiation of microbial function through sediment-hosted aquifers and enrichment of novel symbionts in the deep terrestrial subsurface.</title>
        <authorList>
            <person name="Probst A.J."/>
            <person name="Ladd B."/>
            <person name="Jarett J.K."/>
            <person name="Geller-Mcgrath D.E."/>
            <person name="Sieber C.M.K."/>
            <person name="Emerson J.B."/>
            <person name="Anantharaman K."/>
            <person name="Thomas B.C."/>
            <person name="Malmstrom R."/>
            <person name="Stieglmeier M."/>
            <person name="Klingl A."/>
            <person name="Woyke T."/>
            <person name="Ryan C.M."/>
            <person name="Banfield J.F."/>
        </authorList>
    </citation>
    <scope>NUCLEOTIDE SEQUENCE [LARGE SCALE GENOMIC DNA]</scope>
</reference>
<protein>
    <submittedName>
        <fullName evidence="8">Endolytic transglycosylase MltG</fullName>
    </submittedName>
</protein>
<gene>
    <name evidence="8" type="ORF">COZ82_03610</name>
</gene>
<name>A0A2M7IMZ0_9BACT</name>
<evidence type="ECO:0000256" key="1">
    <source>
        <dbReference type="ARBA" id="ARBA00022475"/>
    </source>
</evidence>
<keyword evidence="6" id="KW-0961">Cell wall biogenesis/degradation</keyword>
<feature type="transmembrane region" description="Helical" evidence="7">
    <location>
        <begin position="9"/>
        <end position="28"/>
    </location>
</feature>
<dbReference type="Pfam" id="PF02618">
    <property type="entry name" value="YceG"/>
    <property type="match status" value="1"/>
</dbReference>
<comment type="caution">
    <text evidence="8">The sequence shown here is derived from an EMBL/GenBank/DDBJ whole genome shotgun (WGS) entry which is preliminary data.</text>
</comment>
<evidence type="ECO:0000256" key="4">
    <source>
        <dbReference type="ARBA" id="ARBA00023136"/>
    </source>
</evidence>
<sequence length="340" mass="38886">MVNKINYRLWFWWLIFTLLSLLIIGLLTTKTVVFNEISEISDNQLISTSKLPEPFPLGVNPNTKTISENPAVTNFLNKNNIVSNHTKPAKNQTWLALLITKLQDMNWYQNLASPMSRILIIKSGDRAEQITSSFANILGWTKEQETEFLEKMTAGVPPLSEGKFYPGKYLMASDASPQTVALIVKSRFKSEILSRYNDEIESTIPLRDTIIIASLIEREAYDFEDMRYISGVIWNRLFINMRLQIDSSLQYVRGSKSNEPWWPVPIPSDKYLDSPYNTYQNKGLPPGPIANPSIDAIIATLNPRETDCLFYFHDGDSNFHCTPTYKEHVALLKKYFGKGK</sequence>
<keyword evidence="3 7" id="KW-1133">Transmembrane helix</keyword>
<evidence type="ECO:0000256" key="3">
    <source>
        <dbReference type="ARBA" id="ARBA00022989"/>
    </source>
</evidence>
<dbReference type="EMBL" id="PFHR01000188">
    <property type="protein sequence ID" value="PIW96703.1"/>
    <property type="molecule type" value="Genomic_DNA"/>
</dbReference>
<keyword evidence="4 7" id="KW-0472">Membrane</keyword>
<dbReference type="PANTHER" id="PTHR30518">
    <property type="entry name" value="ENDOLYTIC MUREIN TRANSGLYCOSYLASE"/>
    <property type="match status" value="1"/>
</dbReference>